<name>A0A4R5YJG4_KOCRO</name>
<comment type="caution">
    <text evidence="1">The sequence shown here is derived from an EMBL/GenBank/DDBJ whole genome shotgun (WGS) entry which is preliminary data.</text>
</comment>
<evidence type="ECO:0000313" key="1">
    <source>
        <dbReference type="EMBL" id="TDL44628.1"/>
    </source>
</evidence>
<gene>
    <name evidence="1" type="ORF">E2R59_06040</name>
</gene>
<reference evidence="1 2" key="1">
    <citation type="submission" date="2019-03" db="EMBL/GenBank/DDBJ databases">
        <title>Genome Sequencing and Assembly of Various Microbes Isolated from Partially Reclaimed Soil and Acid Mine Drainage (AMD) Site.</title>
        <authorList>
            <person name="Steinbock B."/>
            <person name="Bechtold R."/>
            <person name="Sevigny J.L."/>
            <person name="Thomas D."/>
            <person name="Cuthill L.R."/>
            <person name="Aveiro Johannsen E.J."/>
            <person name="Thomas K."/>
            <person name="Ghosh A."/>
        </authorList>
    </citation>
    <scope>NUCLEOTIDE SEQUENCE [LARGE SCALE GENOMIC DNA]</scope>
    <source>
        <strain evidence="1 2">S-A3</strain>
    </source>
</reference>
<proteinExistence type="predicted"/>
<dbReference type="GeneID" id="64346967"/>
<protein>
    <submittedName>
        <fullName evidence="1">Uncharacterized protein</fullName>
    </submittedName>
</protein>
<dbReference type="AlphaFoldDB" id="A0A4R5YJG4"/>
<dbReference type="RefSeq" id="WP_133409706.1">
    <property type="nucleotide sequence ID" value="NZ_SMZT01000002.1"/>
</dbReference>
<dbReference type="Proteomes" id="UP000295163">
    <property type="component" value="Unassembled WGS sequence"/>
</dbReference>
<dbReference type="EMBL" id="SMZT01000002">
    <property type="protein sequence ID" value="TDL44628.1"/>
    <property type="molecule type" value="Genomic_DNA"/>
</dbReference>
<accession>A0A4R5YJG4</accession>
<sequence length="62" mass="6644">MTQTTTRTMTRTATAVLTAALVALAVVLQQPEPITAALLVVVLGTGWDLRLTRELARVRVSP</sequence>
<evidence type="ECO:0000313" key="2">
    <source>
        <dbReference type="Proteomes" id="UP000295163"/>
    </source>
</evidence>
<organism evidence="1 2">
    <name type="scientific">Kocuria rosea</name>
    <name type="common">Deinococcus erythromyxa</name>
    <name type="synonym">Micrococcus rubens</name>
    <dbReference type="NCBI Taxonomy" id="1275"/>
    <lineage>
        <taxon>Bacteria</taxon>
        <taxon>Bacillati</taxon>
        <taxon>Actinomycetota</taxon>
        <taxon>Actinomycetes</taxon>
        <taxon>Micrococcales</taxon>
        <taxon>Micrococcaceae</taxon>
        <taxon>Kocuria</taxon>
    </lineage>
</organism>